<proteinExistence type="predicted"/>
<accession>C5J5H6</accession>
<organism evidence="2 3">
    <name type="scientific">Mesomycoplasma conjunctivae (strain ATCC 25834 / NCTC 10147 / HRC/581)</name>
    <name type="common">Mycoplasma conjunctivae</name>
    <dbReference type="NCBI Taxonomy" id="572263"/>
    <lineage>
        <taxon>Bacteria</taxon>
        <taxon>Bacillati</taxon>
        <taxon>Mycoplasmatota</taxon>
        <taxon>Mycoplasmoidales</taxon>
        <taxon>Metamycoplasmataceae</taxon>
        <taxon>Mesomycoplasma</taxon>
    </lineage>
</organism>
<feature type="transmembrane region" description="Helical" evidence="1">
    <location>
        <begin position="21"/>
        <end position="44"/>
    </location>
</feature>
<dbReference type="HOGENOM" id="CLU_3137873_0_0_14"/>
<dbReference type="Proteomes" id="UP000001491">
    <property type="component" value="Chromosome"/>
</dbReference>
<gene>
    <name evidence="2" type="ordered locus">MCJ_000190</name>
</gene>
<dbReference type="EMBL" id="FM864216">
    <property type="protein sequence ID" value="CAT04698.1"/>
    <property type="molecule type" value="Genomic_DNA"/>
</dbReference>
<keyword evidence="1" id="KW-1133">Transmembrane helix</keyword>
<keyword evidence="1" id="KW-0812">Transmembrane</keyword>
<protein>
    <submittedName>
        <fullName evidence="2">Uncharacterized protein</fullName>
    </submittedName>
</protein>
<dbReference type="AlphaFoldDB" id="C5J5H6"/>
<reference evidence="3" key="1">
    <citation type="journal article" date="2009" name="BMC Bioinformatics">
        <title>The Mycoplasma conjunctivae genome sequencing, annotation and analysis.</title>
        <authorList>
            <person name="Calderon-Copete S.P."/>
            <person name="Wigger G."/>
            <person name="Wunderlin C."/>
            <person name="Schmidheini T."/>
            <person name="Frey J."/>
            <person name="Quail M.A."/>
            <person name="Falquet L."/>
        </authorList>
    </citation>
    <scope>NUCLEOTIDE SEQUENCE [LARGE SCALE GENOMIC DNA]</scope>
    <source>
        <strain evidence="3">ATCC 25834 / NCTC 10147 / HRC/581</strain>
    </source>
</reference>
<sequence>MKNKFKKLQKGNIARDVLMGIVVLVGSAFTAITIYAIIFFIIGVSQNGF</sequence>
<name>C5J5H6_MESCH</name>
<evidence type="ECO:0000313" key="3">
    <source>
        <dbReference type="Proteomes" id="UP000001491"/>
    </source>
</evidence>
<dbReference type="KEGG" id="mco:MCJ_000190"/>
<keyword evidence="3" id="KW-1185">Reference proteome</keyword>
<keyword evidence="1" id="KW-0472">Membrane</keyword>
<evidence type="ECO:0000256" key="1">
    <source>
        <dbReference type="SAM" id="Phobius"/>
    </source>
</evidence>
<evidence type="ECO:0000313" key="2">
    <source>
        <dbReference type="EMBL" id="CAT04698.1"/>
    </source>
</evidence>